<dbReference type="RefSeq" id="XP_003079770.2">
    <property type="nucleotide sequence ID" value="XM_003079722.2"/>
</dbReference>
<proteinExistence type="predicted"/>
<evidence type="ECO:0000313" key="4">
    <source>
        <dbReference type="Proteomes" id="UP000009170"/>
    </source>
</evidence>
<comment type="caution">
    <text evidence="3">The sequence shown here is derived from an EMBL/GenBank/DDBJ whole genome shotgun (WGS) entry which is preliminary data.</text>
</comment>
<keyword evidence="1" id="KW-0472">Membrane</keyword>
<dbReference type="KEGG" id="ota:OT_ostta06g01390"/>
<organism evidence="3 4">
    <name type="scientific">Ostreococcus tauri</name>
    <name type="common">Marine green alga</name>
    <dbReference type="NCBI Taxonomy" id="70448"/>
    <lineage>
        <taxon>Eukaryota</taxon>
        <taxon>Viridiplantae</taxon>
        <taxon>Chlorophyta</taxon>
        <taxon>Mamiellophyceae</taxon>
        <taxon>Mamiellales</taxon>
        <taxon>Bathycoccaceae</taxon>
        <taxon>Ostreococcus</taxon>
    </lineage>
</organism>
<evidence type="ECO:0000313" key="3">
    <source>
        <dbReference type="EMBL" id="CEF98289.1"/>
    </source>
</evidence>
<feature type="transmembrane region" description="Helical" evidence="1">
    <location>
        <begin position="32"/>
        <end position="50"/>
    </location>
</feature>
<accession>A0A090M825</accession>
<keyword evidence="1" id="KW-0812">Transmembrane</keyword>
<dbReference type="GO" id="GO:0005794">
    <property type="term" value="C:Golgi apparatus"/>
    <property type="evidence" value="ECO:0007669"/>
    <property type="project" value="TreeGrafter"/>
</dbReference>
<name>A0A090M825_OSTTA</name>
<sequence length="364" mass="40819">MATNAERIALVAHARDGDDPPRTNASEGRRRHWMLAIGMLVAVLAIAAVGGRSGERSHDEGALGRLGIGLDANEVGDWMGTHREWRIVSFVNKEYETIARLWYHRLSNLGYDSHHLVALDDLVYDSLKRANFRVLRAPGFTMNNGDSLSDFWKFRLNYLLDEVKRGQNVLMSDLDIVFAHHYEPEVIFNKAEDENVDIFHSLGAGWPKTAKDRWGFSICMGFSAFKATKTTEKTLEAALGVCSHATTCDDQVVMNELYMNYLQMSWTSNFENGERKGISRNTMIPLVVKTLASLVPRVRPGSLEDVPKGRSTQCLGHVHHVDGGHWAVAPVIEKDGTAKVEMWHSFHDKCYEVTVSALGAQWAH</sequence>
<protein>
    <submittedName>
        <fullName evidence="3">Nucleotide-diphospho-sugar transferase</fullName>
    </submittedName>
</protein>
<dbReference type="OrthoDB" id="46497at2759"/>
<keyword evidence="3" id="KW-0808">Transferase</keyword>
<reference evidence="3 4" key="2">
    <citation type="journal article" date="2014" name="BMC Genomics">
        <title>An improved genome of the model marine alga Ostreococcus tauri unfolds by assessing Illumina de novo assemblies.</title>
        <authorList>
            <person name="Blanc-Mathieu R."/>
            <person name="Verhelst B."/>
            <person name="Derelle E."/>
            <person name="Rombauts S."/>
            <person name="Bouget F.Y."/>
            <person name="Carre I."/>
            <person name="Chateau A."/>
            <person name="Eyre-Walker A."/>
            <person name="Grimsley N."/>
            <person name="Moreau H."/>
            <person name="Piegu B."/>
            <person name="Rivals E."/>
            <person name="Schackwitz W."/>
            <person name="Van de Peer Y."/>
            <person name="Piganeau G."/>
        </authorList>
    </citation>
    <scope>NUCLEOTIDE SEQUENCE [LARGE SCALE GENOMIC DNA]</scope>
    <source>
        <strain evidence="4">OTTH 0595 / CCAP 157/2 / RCC745</strain>
    </source>
</reference>
<gene>
    <name evidence="3" type="ORF">OT_ostta06g01390</name>
</gene>
<dbReference type="PANTHER" id="PTHR47032:SF1">
    <property type="entry name" value="UDP-D-XYLOSE:L-FUCOSE ALPHA-1,3-D-XYLOSYLTRANSFERASE-RELATED"/>
    <property type="match status" value="1"/>
</dbReference>
<evidence type="ECO:0000259" key="2">
    <source>
        <dbReference type="Pfam" id="PF03407"/>
    </source>
</evidence>
<dbReference type="PANTHER" id="PTHR47032">
    <property type="entry name" value="UDP-D-XYLOSE:L-FUCOSE ALPHA-1,3-D-XYLOSYLTRANSFERASE-RELATED"/>
    <property type="match status" value="1"/>
</dbReference>
<evidence type="ECO:0000256" key="1">
    <source>
        <dbReference type="SAM" id="Phobius"/>
    </source>
</evidence>
<dbReference type="Pfam" id="PF03407">
    <property type="entry name" value="Nucleotid_trans"/>
    <property type="match status" value="1"/>
</dbReference>
<dbReference type="InterPro" id="IPR005069">
    <property type="entry name" value="Nucl-diP-sugar_transferase"/>
</dbReference>
<keyword evidence="4" id="KW-1185">Reference proteome</keyword>
<dbReference type="AlphaFoldDB" id="A0A090M825"/>
<keyword evidence="1" id="KW-1133">Transmembrane helix</keyword>
<feature type="domain" description="Nucleotide-diphospho-sugar transferase" evidence="2">
    <location>
        <begin position="116"/>
        <end position="258"/>
    </location>
</feature>
<dbReference type="EMBL" id="CAID01000006">
    <property type="protein sequence ID" value="CEF98289.1"/>
    <property type="molecule type" value="Genomic_DNA"/>
</dbReference>
<dbReference type="InParanoid" id="A0A090M825"/>
<dbReference type="GeneID" id="9835262"/>
<dbReference type="InterPro" id="IPR052636">
    <property type="entry name" value="UDP-D-xylose:L-fucose_XylT"/>
</dbReference>
<reference evidence="4" key="1">
    <citation type="journal article" date="2006" name="Proc. Natl. Acad. Sci. U.S.A.">
        <title>Genome analysis of the smallest free-living eukaryote Ostreococcus tauri unveils many unique features.</title>
        <authorList>
            <person name="Derelle E."/>
            <person name="Ferraz C."/>
            <person name="Rombauts S."/>
            <person name="Rouze P."/>
            <person name="Worden A.Z."/>
            <person name="Robbens S."/>
            <person name="Partensky F."/>
            <person name="Degroeve S."/>
            <person name="Echeynie S."/>
            <person name="Cooke R."/>
            <person name="Saeys Y."/>
            <person name="Wuyts J."/>
            <person name="Jabbari K."/>
            <person name="Bowler C."/>
            <person name="Panaud O."/>
            <person name="Piegu B."/>
            <person name="Ball S.G."/>
            <person name="Ral J.-P."/>
            <person name="Bouget F.-Y."/>
            <person name="Piganeau G."/>
            <person name="De Baets B."/>
            <person name="Picard A."/>
            <person name="Delseny M."/>
            <person name="Demaille J."/>
            <person name="Van de Peer Y."/>
            <person name="Moreau H."/>
        </authorList>
    </citation>
    <scope>NUCLEOTIDE SEQUENCE [LARGE SCALE GENOMIC DNA]</scope>
    <source>
        <strain evidence="4">OTTH 0595 / CCAP 157/2 / RCC745</strain>
    </source>
</reference>
<dbReference type="Proteomes" id="UP000009170">
    <property type="component" value="Unassembled WGS sequence"/>
</dbReference>
<dbReference type="GO" id="GO:0016757">
    <property type="term" value="F:glycosyltransferase activity"/>
    <property type="evidence" value="ECO:0007669"/>
    <property type="project" value="TreeGrafter"/>
</dbReference>